<feature type="transmembrane region" description="Helical" evidence="7">
    <location>
        <begin position="23"/>
        <end position="41"/>
    </location>
</feature>
<gene>
    <name evidence="9" type="ORF">BC792_11071</name>
</gene>
<feature type="domain" description="YetF C-terminal" evidence="8">
    <location>
        <begin position="103"/>
        <end position="179"/>
    </location>
</feature>
<evidence type="ECO:0000313" key="9">
    <source>
        <dbReference type="EMBL" id="TYP95743.1"/>
    </source>
</evidence>
<keyword evidence="4 7" id="KW-0812">Transmembrane</keyword>
<dbReference type="Gene3D" id="3.30.240.20">
    <property type="entry name" value="bsu07140 like domains"/>
    <property type="match status" value="1"/>
</dbReference>
<keyword evidence="5 7" id="KW-1133">Transmembrane helix</keyword>
<evidence type="ECO:0000256" key="2">
    <source>
        <dbReference type="ARBA" id="ARBA00006448"/>
    </source>
</evidence>
<evidence type="ECO:0000256" key="5">
    <source>
        <dbReference type="ARBA" id="ARBA00022989"/>
    </source>
</evidence>
<organism evidence="9 10">
    <name type="scientific">Sphingobacterium allocomposti</name>
    <dbReference type="NCBI Taxonomy" id="415956"/>
    <lineage>
        <taxon>Bacteria</taxon>
        <taxon>Pseudomonadati</taxon>
        <taxon>Bacteroidota</taxon>
        <taxon>Sphingobacteriia</taxon>
        <taxon>Sphingobacteriales</taxon>
        <taxon>Sphingobacteriaceae</taxon>
        <taxon>Sphingobacterium</taxon>
    </lineage>
</organism>
<evidence type="ECO:0000256" key="7">
    <source>
        <dbReference type="SAM" id="Phobius"/>
    </source>
</evidence>
<accession>A0A5S5DID1</accession>
<dbReference type="OrthoDB" id="6538282at2"/>
<evidence type="ECO:0000256" key="4">
    <source>
        <dbReference type="ARBA" id="ARBA00022692"/>
    </source>
</evidence>
<dbReference type="AlphaFoldDB" id="A0A5S5DID1"/>
<evidence type="ECO:0000313" key="10">
    <source>
        <dbReference type="Proteomes" id="UP000325105"/>
    </source>
</evidence>
<dbReference type="RefSeq" id="WP_148908659.1">
    <property type="nucleotide sequence ID" value="NZ_VNHX01000010.1"/>
</dbReference>
<dbReference type="PANTHER" id="PTHR34582:SF6">
    <property type="entry name" value="UPF0702 TRANSMEMBRANE PROTEIN YCAP"/>
    <property type="match status" value="1"/>
</dbReference>
<dbReference type="InterPro" id="IPR023090">
    <property type="entry name" value="UPF0702_alpha/beta_dom_sf"/>
</dbReference>
<keyword evidence="10" id="KW-1185">Reference proteome</keyword>
<sequence length="234" mass="25919">MKAYEIHLADIGRILFGATPPTFLLEVIVRTAVVYIILMASMRTMGKRMSSQLSRNELAAMVSLAAAIGIPIQDPERGILPAVVIAIIIVSFQRWFAYKAATNQTFESKTQGRLSILVQDGILNLKNMESARISKDRLFAQLRSYGLLNLGHVARLYFEANGSFSWVRNKENKPGLCLIPSWDDDFRREMVQCQDKWACSGCGKVEDTLTSKEAACVGCGGRSWEKAVEAPGGR</sequence>
<comment type="subcellular location">
    <subcellularLocation>
        <location evidence="1">Cell membrane</location>
        <topology evidence="1">Multi-pass membrane protein</topology>
    </subcellularLocation>
</comment>
<evidence type="ECO:0000256" key="1">
    <source>
        <dbReference type="ARBA" id="ARBA00004651"/>
    </source>
</evidence>
<comment type="caution">
    <text evidence="9">The sequence shown here is derived from an EMBL/GenBank/DDBJ whole genome shotgun (WGS) entry which is preliminary data.</text>
</comment>
<proteinExistence type="inferred from homology"/>
<dbReference type="GO" id="GO:0005886">
    <property type="term" value="C:plasma membrane"/>
    <property type="evidence" value="ECO:0007669"/>
    <property type="project" value="UniProtKB-SubCell"/>
</dbReference>
<dbReference type="Pfam" id="PF04239">
    <property type="entry name" value="DUF421"/>
    <property type="match status" value="1"/>
</dbReference>
<dbReference type="EMBL" id="VNHX01000010">
    <property type="protein sequence ID" value="TYP95743.1"/>
    <property type="molecule type" value="Genomic_DNA"/>
</dbReference>
<name>A0A5S5DID1_9SPHI</name>
<protein>
    <submittedName>
        <fullName evidence="9">Uncharacterized protein DUF421</fullName>
    </submittedName>
</protein>
<feature type="transmembrane region" description="Helical" evidence="7">
    <location>
        <begin position="78"/>
        <end position="97"/>
    </location>
</feature>
<evidence type="ECO:0000259" key="8">
    <source>
        <dbReference type="Pfam" id="PF04239"/>
    </source>
</evidence>
<dbReference type="Proteomes" id="UP000325105">
    <property type="component" value="Unassembled WGS sequence"/>
</dbReference>
<dbReference type="PANTHER" id="PTHR34582">
    <property type="entry name" value="UPF0702 TRANSMEMBRANE PROTEIN YCAP"/>
    <property type="match status" value="1"/>
</dbReference>
<keyword evidence="6 7" id="KW-0472">Membrane</keyword>
<reference evidence="9 10" key="1">
    <citation type="submission" date="2019-07" db="EMBL/GenBank/DDBJ databases">
        <title>Genomic Encyclopedia of Archaeal and Bacterial Type Strains, Phase II (KMG-II): from individual species to whole genera.</title>
        <authorList>
            <person name="Goeker M."/>
        </authorList>
    </citation>
    <scope>NUCLEOTIDE SEQUENCE [LARGE SCALE GENOMIC DNA]</scope>
    <source>
        <strain evidence="9 10">DSM 18850</strain>
    </source>
</reference>
<feature type="transmembrane region" description="Helical" evidence="7">
    <location>
        <begin position="53"/>
        <end position="72"/>
    </location>
</feature>
<comment type="similarity">
    <text evidence="2">Belongs to the UPF0702 family.</text>
</comment>
<evidence type="ECO:0000256" key="6">
    <source>
        <dbReference type="ARBA" id="ARBA00023136"/>
    </source>
</evidence>
<keyword evidence="3" id="KW-1003">Cell membrane</keyword>
<dbReference type="InterPro" id="IPR007353">
    <property type="entry name" value="DUF421"/>
</dbReference>
<evidence type="ECO:0000256" key="3">
    <source>
        <dbReference type="ARBA" id="ARBA00022475"/>
    </source>
</evidence>